<dbReference type="AlphaFoldDB" id="A0A0E9UN21"/>
<reference evidence="1" key="1">
    <citation type="submission" date="2014-11" db="EMBL/GenBank/DDBJ databases">
        <authorList>
            <person name="Amaro Gonzalez C."/>
        </authorList>
    </citation>
    <scope>NUCLEOTIDE SEQUENCE</scope>
</reference>
<name>A0A0E9UN21_ANGAN</name>
<evidence type="ECO:0000313" key="1">
    <source>
        <dbReference type="EMBL" id="JAH67161.1"/>
    </source>
</evidence>
<protein>
    <submittedName>
        <fullName evidence="1">Uncharacterized protein</fullName>
    </submittedName>
</protein>
<reference evidence="1" key="2">
    <citation type="journal article" date="2015" name="Fish Shellfish Immunol.">
        <title>Early steps in the European eel (Anguilla anguilla)-Vibrio vulnificus interaction in the gills: Role of the RtxA13 toxin.</title>
        <authorList>
            <person name="Callol A."/>
            <person name="Pajuelo D."/>
            <person name="Ebbesson L."/>
            <person name="Teles M."/>
            <person name="MacKenzie S."/>
            <person name="Amaro C."/>
        </authorList>
    </citation>
    <scope>NUCLEOTIDE SEQUENCE</scope>
</reference>
<sequence>MAPILHKLQNVSFPDDIRAVYNTPPQNPSNQNFFYLYRTTCGTISLSFSFIRQHAQNSGSVLWATASQLVCLPHSFYGEQGLWGFG</sequence>
<dbReference type="EMBL" id="GBXM01041416">
    <property type="protein sequence ID" value="JAH67161.1"/>
    <property type="molecule type" value="Transcribed_RNA"/>
</dbReference>
<organism evidence="1">
    <name type="scientific">Anguilla anguilla</name>
    <name type="common">European freshwater eel</name>
    <name type="synonym">Muraena anguilla</name>
    <dbReference type="NCBI Taxonomy" id="7936"/>
    <lineage>
        <taxon>Eukaryota</taxon>
        <taxon>Metazoa</taxon>
        <taxon>Chordata</taxon>
        <taxon>Craniata</taxon>
        <taxon>Vertebrata</taxon>
        <taxon>Euteleostomi</taxon>
        <taxon>Actinopterygii</taxon>
        <taxon>Neopterygii</taxon>
        <taxon>Teleostei</taxon>
        <taxon>Anguilliformes</taxon>
        <taxon>Anguillidae</taxon>
        <taxon>Anguilla</taxon>
    </lineage>
</organism>
<proteinExistence type="predicted"/>
<accession>A0A0E9UN21</accession>